<evidence type="ECO:0000256" key="6">
    <source>
        <dbReference type="ARBA" id="ARBA00023136"/>
    </source>
</evidence>
<evidence type="ECO:0000256" key="1">
    <source>
        <dbReference type="ARBA" id="ARBA00004141"/>
    </source>
</evidence>
<dbReference type="PANTHER" id="PTHR43029:SF10">
    <property type="entry name" value="AMMONIUM TRANSPORTER MEP2"/>
    <property type="match status" value="1"/>
</dbReference>
<comment type="subcellular location">
    <subcellularLocation>
        <location evidence="9">Cell membrane</location>
        <topology evidence="9">Multi-pass membrane protein</topology>
    </subcellularLocation>
    <subcellularLocation>
        <location evidence="1">Membrane</location>
        <topology evidence="1">Multi-pass membrane protein</topology>
    </subcellularLocation>
</comment>
<evidence type="ECO:0000256" key="3">
    <source>
        <dbReference type="ARBA" id="ARBA00022448"/>
    </source>
</evidence>
<proteinExistence type="inferred from homology"/>
<feature type="transmembrane region" description="Helical" evidence="9">
    <location>
        <begin position="249"/>
        <end position="269"/>
    </location>
</feature>
<keyword evidence="6 9" id="KW-0472">Membrane</keyword>
<dbReference type="PROSITE" id="PS01219">
    <property type="entry name" value="AMMONIUM_TRANSP"/>
    <property type="match status" value="1"/>
</dbReference>
<evidence type="ECO:0000256" key="4">
    <source>
        <dbReference type="ARBA" id="ARBA00022692"/>
    </source>
</evidence>
<dbReference type="InterPro" id="IPR029020">
    <property type="entry name" value="Ammonium/urea_transptr"/>
</dbReference>
<name>A0A934MCC2_9MICO</name>
<dbReference type="InterPro" id="IPR001905">
    <property type="entry name" value="Ammonium_transpt"/>
</dbReference>
<comment type="caution">
    <text evidence="11">The sequence shown here is derived from an EMBL/GenBank/DDBJ whole genome shotgun (WGS) entry which is preliminary data.</text>
</comment>
<dbReference type="Pfam" id="PF00909">
    <property type="entry name" value="Ammonium_transp"/>
    <property type="match status" value="1"/>
</dbReference>
<evidence type="ECO:0000256" key="8">
    <source>
        <dbReference type="ARBA" id="ARBA00050025"/>
    </source>
</evidence>
<feature type="transmembrane region" description="Helical" evidence="9">
    <location>
        <begin position="6"/>
        <end position="28"/>
    </location>
</feature>
<dbReference type="RefSeq" id="WP_198734814.1">
    <property type="nucleotide sequence ID" value="NZ_JAEINH010000022.1"/>
</dbReference>
<feature type="transmembrane region" description="Helical" evidence="9">
    <location>
        <begin position="367"/>
        <end position="393"/>
    </location>
</feature>
<feature type="transmembrane region" description="Helical" evidence="9">
    <location>
        <begin position="183"/>
        <end position="206"/>
    </location>
</feature>
<sequence>MLDTGATAWMLMSASLVLLMTPGLAFFYGGMVRSKSVLNMMMMSFGAIAVVVVVYVLWGWSMSYGSDIAGIVGNPVDQFGLQGAIYDDAGEFLIDDYGVPAVVGIGFQVTFAIITTALISGAIADRVKYGSWLVFTGIWVTLSYFPIAHMVWGGGLLSGSEDGLAAMIFGTTDGAATVAPIDFAGGTVVHINAGVAGLVLALLVGARKGFGKEPMRPHNLPFVMLGAALLWFGWFGFNAGSAFTADGAAGLAWLNTTVATAAAILAWLVTEKIRDGHATSLGAASGVVAGLVAITPAAGSVSPIGSLALGAVAGALCALAVGLKYRLGFDDSLDVVGVHLVGGLVGTILIGFLATDGGLLYGDGARLLVVQIVIALVAVLFSGVVTLVVGLIIKSTLGWRVTEEAEVGGIDLAVHGESGYETLGGGRVITEVRS</sequence>
<dbReference type="AlphaFoldDB" id="A0A934MCC2"/>
<dbReference type="Proteomes" id="UP000602087">
    <property type="component" value="Unassembled WGS sequence"/>
</dbReference>
<evidence type="ECO:0000256" key="2">
    <source>
        <dbReference type="ARBA" id="ARBA00005887"/>
    </source>
</evidence>
<evidence type="ECO:0000313" key="12">
    <source>
        <dbReference type="Proteomes" id="UP000602087"/>
    </source>
</evidence>
<dbReference type="SUPFAM" id="SSF111352">
    <property type="entry name" value="Ammonium transporter"/>
    <property type="match status" value="1"/>
</dbReference>
<feature type="transmembrane region" description="Helical" evidence="9">
    <location>
        <begin position="335"/>
        <end position="355"/>
    </location>
</feature>
<keyword evidence="12" id="KW-1185">Reference proteome</keyword>
<feature type="transmembrane region" description="Helical" evidence="9">
    <location>
        <begin position="281"/>
        <end position="298"/>
    </location>
</feature>
<dbReference type="GO" id="GO:0005886">
    <property type="term" value="C:plasma membrane"/>
    <property type="evidence" value="ECO:0007669"/>
    <property type="project" value="UniProtKB-SubCell"/>
</dbReference>
<gene>
    <name evidence="11" type="ORF">JAV76_14630</name>
</gene>
<feature type="transmembrane region" description="Helical" evidence="9">
    <location>
        <begin position="40"/>
        <end position="58"/>
    </location>
</feature>
<dbReference type="GO" id="GO:0008519">
    <property type="term" value="F:ammonium channel activity"/>
    <property type="evidence" value="ECO:0007669"/>
    <property type="project" value="InterPro"/>
</dbReference>
<comment type="similarity">
    <text evidence="2 9">Belongs to the ammonia transporter channel (TC 1.A.11.2) family.</text>
</comment>
<accession>A0A934MCC2</accession>
<evidence type="ECO:0000256" key="7">
    <source>
        <dbReference type="ARBA" id="ARBA00023177"/>
    </source>
</evidence>
<dbReference type="InterPro" id="IPR024041">
    <property type="entry name" value="NH4_transpt_AmtB-like_dom"/>
</dbReference>
<reference evidence="11" key="1">
    <citation type="submission" date="2020-12" db="EMBL/GenBank/DDBJ databases">
        <title>Sanguibacter suaedae sp. nov., isolated from Suaeda aralocaspica.</title>
        <authorList>
            <person name="Ma Q."/>
        </authorList>
    </citation>
    <scope>NUCLEOTIDE SEQUENCE</scope>
    <source>
        <strain evidence="11">YZGR15</strain>
    </source>
</reference>
<protein>
    <recommendedName>
        <fullName evidence="8 9">Ammonium transporter</fullName>
    </recommendedName>
</protein>
<keyword evidence="5 9" id="KW-1133">Transmembrane helix</keyword>
<evidence type="ECO:0000313" key="11">
    <source>
        <dbReference type="EMBL" id="MBI9116246.1"/>
    </source>
</evidence>
<dbReference type="NCBIfam" id="TIGR00836">
    <property type="entry name" value="amt"/>
    <property type="match status" value="1"/>
</dbReference>
<keyword evidence="3 9" id="KW-0813">Transport</keyword>
<dbReference type="Gene3D" id="1.10.3430.10">
    <property type="entry name" value="Ammonium transporter AmtB like domains"/>
    <property type="match status" value="1"/>
</dbReference>
<keyword evidence="4 9" id="KW-0812">Transmembrane</keyword>
<evidence type="ECO:0000256" key="9">
    <source>
        <dbReference type="RuleBase" id="RU362002"/>
    </source>
</evidence>
<feature type="transmembrane region" description="Helical" evidence="9">
    <location>
        <begin position="132"/>
        <end position="152"/>
    </location>
</feature>
<organism evidence="11 12">
    <name type="scientific">Sanguibacter suaedae</name>
    <dbReference type="NCBI Taxonomy" id="2795737"/>
    <lineage>
        <taxon>Bacteria</taxon>
        <taxon>Bacillati</taxon>
        <taxon>Actinomycetota</taxon>
        <taxon>Actinomycetes</taxon>
        <taxon>Micrococcales</taxon>
        <taxon>Sanguibacteraceae</taxon>
        <taxon>Sanguibacter</taxon>
    </lineage>
</organism>
<feature type="transmembrane region" description="Helical" evidence="9">
    <location>
        <begin position="218"/>
        <end position="237"/>
    </location>
</feature>
<evidence type="ECO:0000256" key="5">
    <source>
        <dbReference type="ARBA" id="ARBA00022989"/>
    </source>
</evidence>
<feature type="domain" description="Ammonium transporter AmtB-like" evidence="10">
    <location>
        <begin position="8"/>
        <end position="420"/>
    </location>
</feature>
<dbReference type="PANTHER" id="PTHR43029">
    <property type="entry name" value="AMMONIUM TRANSPORTER MEP2"/>
    <property type="match status" value="1"/>
</dbReference>
<dbReference type="InterPro" id="IPR018047">
    <property type="entry name" value="Ammonium_transpt_CS"/>
</dbReference>
<keyword evidence="7 9" id="KW-0924">Ammonia transport</keyword>
<dbReference type="EMBL" id="JAEINH010000022">
    <property type="protein sequence ID" value="MBI9116246.1"/>
    <property type="molecule type" value="Genomic_DNA"/>
</dbReference>
<feature type="transmembrane region" description="Helical" evidence="9">
    <location>
        <begin position="97"/>
        <end position="120"/>
    </location>
</feature>
<evidence type="ECO:0000259" key="10">
    <source>
        <dbReference type="Pfam" id="PF00909"/>
    </source>
</evidence>
<feature type="transmembrane region" description="Helical" evidence="9">
    <location>
        <begin position="304"/>
        <end position="323"/>
    </location>
</feature>